<feature type="binding site" evidence="10">
    <location>
        <begin position="12"/>
        <end position="19"/>
    </location>
    <ligand>
        <name>GTP</name>
        <dbReference type="ChEBI" id="CHEBI:37565"/>
    </ligand>
</feature>
<dbReference type="STRING" id="1121307.CLCY_2c04190"/>
<sequence length="296" mass="33809">MSFKSGFVTIVGRPNVGKSTLMNNIVGEKLSIISNKPQTTRNKIQTILTKDDYQIVFVDTPGIHKPRHKLGEYMVNVAENTLNEVDVVLFLTTPEKKIGPGDRYILEQLKRARSSVFLVINKVDTVNHTQIAQTIKSYTDEYEFEHVIPISAMKDKNVDTLLGLIVDKLPTGPMYYPEDMITDQPERFIVAEIIREKMLHSLKDEVPHGTAVEVMIMKKDDKKDLYHINATIYCEKDSHKSIIIGKAGTMIKQIGEKSRKDIEKFVDAKVFLELWVKVKKDWRDSVATLKTLGYQK</sequence>
<evidence type="ECO:0000256" key="10">
    <source>
        <dbReference type="HAMAP-Rule" id="MF_00367"/>
    </source>
</evidence>
<feature type="binding site" evidence="10">
    <location>
        <begin position="59"/>
        <end position="63"/>
    </location>
    <ligand>
        <name>GTP</name>
        <dbReference type="ChEBI" id="CHEBI:37565"/>
    </ligand>
</feature>
<accession>A0A0J8D704</accession>
<keyword evidence="3 10" id="KW-1003">Cell membrane</keyword>
<dbReference type="CDD" id="cd22534">
    <property type="entry name" value="KH-II_Era"/>
    <property type="match status" value="1"/>
</dbReference>
<keyword evidence="4 10" id="KW-0690">Ribosome biogenesis</keyword>
<dbReference type="Pfam" id="PF07650">
    <property type="entry name" value="KH_2"/>
    <property type="match status" value="1"/>
</dbReference>
<dbReference type="GO" id="GO:0000028">
    <property type="term" value="P:ribosomal small subunit assembly"/>
    <property type="evidence" value="ECO:0007669"/>
    <property type="project" value="TreeGrafter"/>
</dbReference>
<dbReference type="CDD" id="cd04163">
    <property type="entry name" value="Era"/>
    <property type="match status" value="1"/>
</dbReference>
<dbReference type="GO" id="GO:0005829">
    <property type="term" value="C:cytosol"/>
    <property type="evidence" value="ECO:0007669"/>
    <property type="project" value="TreeGrafter"/>
</dbReference>
<evidence type="ECO:0000259" key="14">
    <source>
        <dbReference type="PROSITE" id="PS51713"/>
    </source>
</evidence>
<feature type="region of interest" description="G2" evidence="11">
    <location>
        <begin position="38"/>
        <end position="42"/>
    </location>
</feature>
<dbReference type="Gene3D" id="3.30.300.20">
    <property type="match status" value="1"/>
</dbReference>
<keyword evidence="10" id="KW-0963">Cytoplasm</keyword>
<dbReference type="HAMAP" id="MF_00367">
    <property type="entry name" value="GTPase_Era"/>
    <property type="match status" value="1"/>
</dbReference>
<dbReference type="AlphaFoldDB" id="A0A0J8D704"/>
<dbReference type="OrthoDB" id="9805918at2"/>
<dbReference type="GO" id="GO:0005525">
    <property type="term" value="F:GTP binding"/>
    <property type="evidence" value="ECO:0007669"/>
    <property type="project" value="UniProtKB-UniRule"/>
</dbReference>
<dbReference type="EMBL" id="LFVU01000027">
    <property type="protein sequence ID" value="KMT21657.1"/>
    <property type="molecule type" value="Genomic_DNA"/>
</dbReference>
<dbReference type="SUPFAM" id="SSF52540">
    <property type="entry name" value="P-loop containing nucleoside triphosphate hydrolases"/>
    <property type="match status" value="1"/>
</dbReference>
<comment type="function">
    <text evidence="10">An essential GTPase that binds both GDP and GTP, with rapid nucleotide exchange. Plays a role in 16S rRNA processing and 30S ribosomal subunit biogenesis and possibly also in cell cycle regulation and energy metabolism.</text>
</comment>
<evidence type="ECO:0000256" key="3">
    <source>
        <dbReference type="ARBA" id="ARBA00022475"/>
    </source>
</evidence>
<evidence type="ECO:0000256" key="9">
    <source>
        <dbReference type="ARBA" id="ARBA00023136"/>
    </source>
</evidence>
<dbReference type="GO" id="GO:0005886">
    <property type="term" value="C:plasma membrane"/>
    <property type="evidence" value="ECO:0007669"/>
    <property type="project" value="UniProtKB-SubCell"/>
</dbReference>
<evidence type="ECO:0000313" key="15">
    <source>
        <dbReference type="EMBL" id="KMT21657.1"/>
    </source>
</evidence>
<organism evidence="15 16">
    <name type="scientific">Clostridium cylindrosporum DSM 605</name>
    <dbReference type="NCBI Taxonomy" id="1121307"/>
    <lineage>
        <taxon>Bacteria</taxon>
        <taxon>Bacillati</taxon>
        <taxon>Bacillota</taxon>
        <taxon>Clostridia</taxon>
        <taxon>Eubacteriales</taxon>
        <taxon>Clostridiaceae</taxon>
        <taxon>Clostridium</taxon>
    </lineage>
</organism>
<feature type="region of interest" description="G3" evidence="11">
    <location>
        <begin position="59"/>
        <end position="62"/>
    </location>
</feature>
<evidence type="ECO:0000256" key="11">
    <source>
        <dbReference type="PROSITE-ProRule" id="PRU01050"/>
    </source>
</evidence>
<keyword evidence="6 10" id="KW-0547">Nucleotide-binding</keyword>
<keyword evidence="8 10" id="KW-0342">GTP-binding</keyword>
<dbReference type="InterPro" id="IPR005225">
    <property type="entry name" value="Small_GTP-bd"/>
</dbReference>
<dbReference type="NCBIfam" id="NF000908">
    <property type="entry name" value="PRK00089.1"/>
    <property type="match status" value="1"/>
</dbReference>
<dbReference type="PANTHER" id="PTHR42698">
    <property type="entry name" value="GTPASE ERA"/>
    <property type="match status" value="1"/>
</dbReference>
<dbReference type="NCBIfam" id="TIGR00231">
    <property type="entry name" value="small_GTP"/>
    <property type="match status" value="1"/>
</dbReference>
<comment type="similarity">
    <text evidence="1 10 11 12">Belongs to the TRAFAC class TrmE-Era-EngA-EngB-Septin-like GTPase superfamily. Era GTPase family.</text>
</comment>
<dbReference type="Proteomes" id="UP000036756">
    <property type="component" value="Unassembled WGS sequence"/>
</dbReference>
<evidence type="ECO:0000256" key="2">
    <source>
        <dbReference type="ARBA" id="ARBA00020484"/>
    </source>
</evidence>
<feature type="region of interest" description="G1" evidence="11">
    <location>
        <begin position="12"/>
        <end position="19"/>
    </location>
</feature>
<name>A0A0J8D704_CLOCY</name>
<dbReference type="InterPro" id="IPR027417">
    <property type="entry name" value="P-loop_NTPase"/>
</dbReference>
<feature type="region of interest" description="G5" evidence="11">
    <location>
        <begin position="150"/>
        <end position="152"/>
    </location>
</feature>
<dbReference type="Pfam" id="PF01926">
    <property type="entry name" value="MMR_HSR1"/>
    <property type="match status" value="1"/>
</dbReference>
<dbReference type="SUPFAM" id="SSF54814">
    <property type="entry name" value="Prokaryotic type KH domain (KH-domain type II)"/>
    <property type="match status" value="1"/>
</dbReference>
<keyword evidence="16" id="KW-1185">Reference proteome</keyword>
<feature type="binding site" evidence="10">
    <location>
        <begin position="121"/>
        <end position="124"/>
    </location>
    <ligand>
        <name>GTP</name>
        <dbReference type="ChEBI" id="CHEBI:37565"/>
    </ligand>
</feature>
<gene>
    <name evidence="10 15" type="primary">era</name>
    <name evidence="15" type="ORF">CLCY_2c04190</name>
</gene>
<evidence type="ECO:0000256" key="8">
    <source>
        <dbReference type="ARBA" id="ARBA00023134"/>
    </source>
</evidence>
<dbReference type="InterPro" id="IPR015946">
    <property type="entry name" value="KH_dom-like_a/b"/>
</dbReference>
<comment type="subunit">
    <text evidence="10">Monomer.</text>
</comment>
<evidence type="ECO:0000256" key="6">
    <source>
        <dbReference type="ARBA" id="ARBA00022741"/>
    </source>
</evidence>
<evidence type="ECO:0000256" key="7">
    <source>
        <dbReference type="ARBA" id="ARBA00022884"/>
    </source>
</evidence>
<dbReference type="FunFam" id="3.30.300.20:FF:000003">
    <property type="entry name" value="GTPase Era"/>
    <property type="match status" value="1"/>
</dbReference>
<dbReference type="InterPro" id="IPR005662">
    <property type="entry name" value="GTPase_Era-like"/>
</dbReference>
<dbReference type="Gene3D" id="3.40.50.300">
    <property type="entry name" value="P-loop containing nucleotide triphosphate hydrolases"/>
    <property type="match status" value="1"/>
</dbReference>
<evidence type="ECO:0000259" key="13">
    <source>
        <dbReference type="PROSITE" id="PS50823"/>
    </source>
</evidence>
<dbReference type="InterPro" id="IPR030388">
    <property type="entry name" value="G_ERA_dom"/>
</dbReference>
<dbReference type="FunFam" id="3.40.50.300:FF:000094">
    <property type="entry name" value="GTPase Era"/>
    <property type="match status" value="1"/>
</dbReference>
<dbReference type="GO" id="GO:0043024">
    <property type="term" value="F:ribosomal small subunit binding"/>
    <property type="evidence" value="ECO:0007669"/>
    <property type="project" value="TreeGrafter"/>
</dbReference>
<evidence type="ECO:0000256" key="1">
    <source>
        <dbReference type="ARBA" id="ARBA00007921"/>
    </source>
</evidence>
<reference evidence="15 16" key="1">
    <citation type="submission" date="2015-06" db="EMBL/GenBank/DDBJ databases">
        <title>Draft genome sequence of the purine-degrading Clostridium cylindrosporum HC-1 (DSM 605).</title>
        <authorList>
            <person name="Poehlein A."/>
            <person name="Schiel-Bengelsdorf B."/>
            <person name="Bengelsdorf F."/>
            <person name="Daniel R."/>
            <person name="Duerre P."/>
        </authorList>
    </citation>
    <scope>NUCLEOTIDE SEQUENCE [LARGE SCALE GENOMIC DNA]</scope>
    <source>
        <strain evidence="15 16">DSM 605</strain>
    </source>
</reference>
<evidence type="ECO:0000256" key="12">
    <source>
        <dbReference type="RuleBase" id="RU003761"/>
    </source>
</evidence>
<dbReference type="InterPro" id="IPR006073">
    <property type="entry name" value="GTP-bd"/>
</dbReference>
<protein>
    <recommendedName>
        <fullName evidence="2 10">GTPase Era</fullName>
    </recommendedName>
</protein>
<feature type="domain" description="Era-type G" evidence="14">
    <location>
        <begin position="4"/>
        <end position="171"/>
    </location>
</feature>
<dbReference type="NCBIfam" id="TIGR00436">
    <property type="entry name" value="era"/>
    <property type="match status" value="1"/>
</dbReference>
<evidence type="ECO:0000256" key="5">
    <source>
        <dbReference type="ARBA" id="ARBA00022730"/>
    </source>
</evidence>
<feature type="region of interest" description="G4" evidence="11">
    <location>
        <begin position="121"/>
        <end position="124"/>
    </location>
</feature>
<feature type="domain" description="KH type-2" evidence="13">
    <location>
        <begin position="202"/>
        <end position="280"/>
    </location>
</feature>
<dbReference type="PATRIC" id="fig|1121307.3.peg.1277"/>
<dbReference type="RefSeq" id="WP_048571074.1">
    <property type="nucleotide sequence ID" value="NZ_LFVU01000027.1"/>
</dbReference>
<keyword evidence="5 10" id="KW-0699">rRNA-binding</keyword>
<evidence type="ECO:0000256" key="4">
    <source>
        <dbReference type="ARBA" id="ARBA00022517"/>
    </source>
</evidence>
<comment type="subcellular location">
    <subcellularLocation>
        <location evidence="10">Cytoplasm</location>
    </subcellularLocation>
    <subcellularLocation>
        <location evidence="10">Cell membrane</location>
        <topology evidence="10">Peripheral membrane protein</topology>
    </subcellularLocation>
</comment>
<dbReference type="GO" id="GO:0070181">
    <property type="term" value="F:small ribosomal subunit rRNA binding"/>
    <property type="evidence" value="ECO:0007669"/>
    <property type="project" value="UniProtKB-UniRule"/>
</dbReference>
<dbReference type="GO" id="GO:0003924">
    <property type="term" value="F:GTPase activity"/>
    <property type="evidence" value="ECO:0007669"/>
    <property type="project" value="UniProtKB-UniRule"/>
</dbReference>
<dbReference type="PANTHER" id="PTHR42698:SF1">
    <property type="entry name" value="GTPASE ERA, MITOCHONDRIAL"/>
    <property type="match status" value="1"/>
</dbReference>
<dbReference type="PROSITE" id="PS51713">
    <property type="entry name" value="G_ERA"/>
    <property type="match status" value="1"/>
</dbReference>
<dbReference type="PROSITE" id="PS50823">
    <property type="entry name" value="KH_TYPE_2"/>
    <property type="match status" value="1"/>
</dbReference>
<keyword evidence="9 10" id="KW-0472">Membrane</keyword>
<dbReference type="InterPro" id="IPR004044">
    <property type="entry name" value="KH_dom_type_2"/>
</dbReference>
<evidence type="ECO:0000313" key="16">
    <source>
        <dbReference type="Proteomes" id="UP000036756"/>
    </source>
</evidence>
<proteinExistence type="inferred from homology"/>
<dbReference type="InterPro" id="IPR009019">
    <property type="entry name" value="KH_sf_prok-type"/>
</dbReference>
<comment type="caution">
    <text evidence="15">The sequence shown here is derived from an EMBL/GenBank/DDBJ whole genome shotgun (WGS) entry which is preliminary data.</text>
</comment>
<keyword evidence="7 10" id="KW-0694">RNA-binding</keyword>